<evidence type="ECO:0000256" key="15">
    <source>
        <dbReference type="ARBA" id="ARBA00049902"/>
    </source>
</evidence>
<evidence type="ECO:0000256" key="10">
    <source>
        <dbReference type="ARBA" id="ARBA00033270"/>
    </source>
</evidence>
<evidence type="ECO:0000256" key="17">
    <source>
        <dbReference type="SAM" id="Phobius"/>
    </source>
</evidence>
<evidence type="ECO:0000256" key="9">
    <source>
        <dbReference type="ARBA" id="ARBA00032370"/>
    </source>
</evidence>
<keyword evidence="3" id="KW-0808">Transferase</keyword>
<evidence type="ECO:0000256" key="3">
    <source>
        <dbReference type="ARBA" id="ARBA00022679"/>
    </source>
</evidence>
<evidence type="ECO:0000256" key="13">
    <source>
        <dbReference type="ARBA" id="ARBA00041418"/>
    </source>
</evidence>
<evidence type="ECO:0000256" key="2">
    <source>
        <dbReference type="ARBA" id="ARBA00022676"/>
    </source>
</evidence>
<evidence type="ECO:0000256" key="5">
    <source>
        <dbReference type="ARBA" id="ARBA00022960"/>
    </source>
</evidence>
<evidence type="ECO:0000256" key="6">
    <source>
        <dbReference type="ARBA" id="ARBA00022984"/>
    </source>
</evidence>
<feature type="transmembrane region" description="Helical" evidence="17">
    <location>
        <begin position="107"/>
        <end position="123"/>
    </location>
</feature>
<evidence type="ECO:0000256" key="1">
    <source>
        <dbReference type="ARBA" id="ARBA00004141"/>
    </source>
</evidence>
<keyword evidence="18" id="KW-0131">Cell cycle</keyword>
<evidence type="ECO:0000256" key="16">
    <source>
        <dbReference type="ARBA" id="ARBA00049966"/>
    </source>
</evidence>
<dbReference type="Pfam" id="PF01098">
    <property type="entry name" value="FTSW_RODA_SPOVE"/>
    <property type="match status" value="1"/>
</dbReference>
<feature type="transmembrane region" description="Helical" evidence="17">
    <location>
        <begin position="41"/>
        <end position="62"/>
    </location>
</feature>
<name>A0ABR7HMP7_9FIRM</name>
<keyword evidence="4 17" id="KW-0812">Transmembrane</keyword>
<keyword evidence="2" id="KW-0328">Glycosyltransferase</keyword>
<dbReference type="EMBL" id="JACOPS010000004">
    <property type="protein sequence ID" value="MBC5728767.1"/>
    <property type="molecule type" value="Genomic_DNA"/>
</dbReference>
<keyword evidence="8 17" id="KW-0472">Membrane</keyword>
<feature type="transmembrane region" description="Helical" evidence="17">
    <location>
        <begin position="69"/>
        <end position="87"/>
    </location>
</feature>
<reference evidence="18 19" key="1">
    <citation type="submission" date="2020-08" db="EMBL/GenBank/DDBJ databases">
        <title>Genome public.</title>
        <authorList>
            <person name="Liu C."/>
            <person name="Sun Q."/>
        </authorList>
    </citation>
    <scope>NUCLEOTIDE SEQUENCE [LARGE SCALE GENOMIC DNA]</scope>
    <source>
        <strain evidence="18 19">NSJ-71</strain>
    </source>
</reference>
<comment type="catalytic activity">
    <reaction evidence="15">
        <text>[GlcNAc-(1-&gt;4)-Mur2Ac(oyl-L-Ala-gamma-D-Glu-L-Lys-D-Ala-D-Ala)](n)-di-trans,octa-cis-undecaprenyl diphosphate + beta-D-GlcNAc-(1-&gt;4)-Mur2Ac(oyl-L-Ala-gamma-D-Glu-L-Lys-D-Ala-D-Ala)-di-trans,octa-cis-undecaprenyl diphosphate = [GlcNAc-(1-&gt;4)-Mur2Ac(oyl-L-Ala-gamma-D-Glu-L-Lys-D-Ala-D-Ala)](n+1)-di-trans,octa-cis-undecaprenyl diphosphate + di-trans,octa-cis-undecaprenyl diphosphate + H(+)</text>
        <dbReference type="Rhea" id="RHEA:23708"/>
        <dbReference type="Rhea" id="RHEA-COMP:9602"/>
        <dbReference type="Rhea" id="RHEA-COMP:9603"/>
        <dbReference type="ChEBI" id="CHEBI:15378"/>
        <dbReference type="ChEBI" id="CHEBI:58405"/>
        <dbReference type="ChEBI" id="CHEBI:60033"/>
        <dbReference type="ChEBI" id="CHEBI:78435"/>
        <dbReference type="EC" id="2.4.99.28"/>
    </reaction>
</comment>
<evidence type="ECO:0000256" key="7">
    <source>
        <dbReference type="ARBA" id="ARBA00022989"/>
    </source>
</evidence>
<keyword evidence="6" id="KW-0573">Peptidoglycan synthesis</keyword>
<comment type="caution">
    <text evidence="18">The sequence shown here is derived from an EMBL/GenBank/DDBJ whole genome shotgun (WGS) entry which is preliminary data.</text>
</comment>
<keyword evidence="7 17" id="KW-1133">Transmembrane helix</keyword>
<dbReference type="InterPro" id="IPR001182">
    <property type="entry name" value="FtsW/RodA"/>
</dbReference>
<keyword evidence="18" id="KW-0132">Cell division</keyword>
<evidence type="ECO:0000256" key="11">
    <source>
        <dbReference type="ARBA" id="ARBA00038053"/>
    </source>
</evidence>
<dbReference type="GO" id="GO:0051301">
    <property type="term" value="P:cell division"/>
    <property type="evidence" value="ECO:0007669"/>
    <property type="project" value="UniProtKB-KW"/>
</dbReference>
<dbReference type="EC" id="2.4.99.28" evidence="14"/>
<evidence type="ECO:0000256" key="14">
    <source>
        <dbReference type="ARBA" id="ARBA00044770"/>
    </source>
</evidence>
<feature type="transmembrane region" description="Helical" evidence="17">
    <location>
        <begin position="182"/>
        <end position="205"/>
    </location>
</feature>
<feature type="transmembrane region" description="Helical" evidence="17">
    <location>
        <begin position="7"/>
        <end position="29"/>
    </location>
</feature>
<comment type="function">
    <text evidence="16">Peptidoglycan polymerase that is essential for cell division.</text>
</comment>
<keyword evidence="5" id="KW-0133">Cell shape</keyword>
<feature type="transmembrane region" description="Helical" evidence="17">
    <location>
        <begin position="301"/>
        <end position="326"/>
    </location>
</feature>
<feature type="transmembrane region" description="Helical" evidence="17">
    <location>
        <begin position="159"/>
        <end position="175"/>
    </location>
</feature>
<dbReference type="PANTHER" id="PTHR30474:SF2">
    <property type="entry name" value="PEPTIDOGLYCAN GLYCOSYLTRANSFERASE FTSW-RELATED"/>
    <property type="match status" value="1"/>
</dbReference>
<evidence type="ECO:0000256" key="8">
    <source>
        <dbReference type="ARBA" id="ARBA00023136"/>
    </source>
</evidence>
<keyword evidence="19" id="KW-1185">Reference proteome</keyword>
<gene>
    <name evidence="18" type="ORF">H8R91_09615</name>
</gene>
<feature type="transmembrane region" description="Helical" evidence="17">
    <location>
        <begin position="135"/>
        <end position="153"/>
    </location>
</feature>
<comment type="subcellular location">
    <subcellularLocation>
        <location evidence="1">Membrane</location>
        <topology evidence="1">Multi-pass membrane protein</topology>
    </subcellularLocation>
</comment>
<evidence type="ECO:0000256" key="12">
    <source>
        <dbReference type="ARBA" id="ARBA00041185"/>
    </source>
</evidence>
<protein>
    <recommendedName>
        <fullName evidence="12">Probable peptidoglycan glycosyltransferase FtsW</fullName>
        <ecNumber evidence="14">2.4.99.28</ecNumber>
    </recommendedName>
    <alternativeName>
        <fullName evidence="13">Cell division protein FtsW</fullName>
    </alternativeName>
    <alternativeName>
        <fullName evidence="10">Cell wall polymerase</fullName>
    </alternativeName>
    <alternativeName>
        <fullName evidence="9">Peptidoglycan polymerase</fullName>
    </alternativeName>
</protein>
<organism evidence="18 19">
    <name type="scientific">Ruminococcus intestinalis</name>
    <dbReference type="NCBI Taxonomy" id="2763066"/>
    <lineage>
        <taxon>Bacteria</taxon>
        <taxon>Bacillati</taxon>
        <taxon>Bacillota</taxon>
        <taxon>Clostridia</taxon>
        <taxon>Eubacteriales</taxon>
        <taxon>Oscillospiraceae</taxon>
        <taxon>Ruminococcus</taxon>
    </lineage>
</organism>
<proteinExistence type="inferred from homology"/>
<sequence>MGIDLPFCIIILVLLTIGLIMMFSASYPVAYYSLGNSYYYLVRQLIFAAIGVVCMFGISFFNYNKLHRFVPLIMGISYLALIIVLIVPSGEANVHRWIPLGPFNIQPSEIAKFSTILFFAHWCSKHYDKMQLPKFSILPGIIVFGTTAMLLILEPHYSGIVIIAMLTILMLYIGGMKTRYLAIGGIILGAVVIVLAMTGGLTYAMSRMDGWGQSLEYTTEDMWQKTWQTRNSLYAIGSGGLWGLGLGQSRQKFLYLPEPQNDFIFAIVVEELGLVGAVLILLIFALLVWRGITLSLRSKDNFGKLLGIGLTSQIGLQVILNILVITDWLPNTGISLPFFSYGGSSLIMLLAQMGLVLSVSRTANIEKQ</sequence>
<evidence type="ECO:0000313" key="18">
    <source>
        <dbReference type="EMBL" id="MBC5728767.1"/>
    </source>
</evidence>
<feature type="transmembrane region" description="Helical" evidence="17">
    <location>
        <begin position="338"/>
        <end position="359"/>
    </location>
</feature>
<comment type="similarity">
    <text evidence="11">Belongs to the SEDS family. FtsW subfamily.</text>
</comment>
<evidence type="ECO:0000256" key="4">
    <source>
        <dbReference type="ARBA" id="ARBA00022692"/>
    </source>
</evidence>
<accession>A0ABR7HMP7</accession>
<dbReference type="PANTHER" id="PTHR30474">
    <property type="entry name" value="CELL CYCLE PROTEIN"/>
    <property type="match status" value="1"/>
</dbReference>
<dbReference type="Proteomes" id="UP000636755">
    <property type="component" value="Unassembled WGS sequence"/>
</dbReference>
<evidence type="ECO:0000313" key="19">
    <source>
        <dbReference type="Proteomes" id="UP000636755"/>
    </source>
</evidence>
<feature type="transmembrane region" description="Helical" evidence="17">
    <location>
        <begin position="263"/>
        <end position="289"/>
    </location>
</feature>